<accession>A0A6H5FWD1</accession>
<dbReference type="SUPFAM" id="SSF57603">
    <property type="entry name" value="FnI-like domain"/>
    <property type="match status" value="1"/>
</dbReference>
<evidence type="ECO:0000313" key="3">
    <source>
        <dbReference type="Proteomes" id="UP000479000"/>
    </source>
</evidence>
<gene>
    <name evidence="1" type="ORF">NTEN_LOCUS1023</name>
    <name evidence="2" type="ORF">NTEN_LOCUS1025</name>
</gene>
<evidence type="ECO:0000313" key="2">
    <source>
        <dbReference type="EMBL" id="CAA9994209.1"/>
    </source>
</evidence>
<keyword evidence="3" id="KW-1185">Reference proteome</keyword>
<dbReference type="AlphaFoldDB" id="A0A6H5FWD1"/>
<evidence type="ECO:0008006" key="4">
    <source>
        <dbReference type="Google" id="ProtNLM"/>
    </source>
</evidence>
<organism evidence="2 3">
    <name type="scientific">Nesidiocoris tenuis</name>
    <dbReference type="NCBI Taxonomy" id="355587"/>
    <lineage>
        <taxon>Eukaryota</taxon>
        <taxon>Metazoa</taxon>
        <taxon>Ecdysozoa</taxon>
        <taxon>Arthropoda</taxon>
        <taxon>Hexapoda</taxon>
        <taxon>Insecta</taxon>
        <taxon>Pterygota</taxon>
        <taxon>Neoptera</taxon>
        <taxon>Paraneoptera</taxon>
        <taxon>Hemiptera</taxon>
        <taxon>Heteroptera</taxon>
        <taxon>Panheteroptera</taxon>
        <taxon>Cimicomorpha</taxon>
        <taxon>Miridae</taxon>
        <taxon>Dicyphina</taxon>
        <taxon>Nesidiocoris</taxon>
    </lineage>
</organism>
<dbReference type="Proteomes" id="UP000479000">
    <property type="component" value="Unassembled WGS sequence"/>
</dbReference>
<protein>
    <recommendedName>
        <fullName evidence="4">VWFC domain-containing protein</fullName>
    </recommendedName>
</protein>
<reference evidence="2 3" key="1">
    <citation type="submission" date="2020-02" db="EMBL/GenBank/DDBJ databases">
        <authorList>
            <person name="Ferguson B K."/>
        </authorList>
    </citation>
    <scope>NUCLEOTIDE SEQUENCE [LARGE SCALE GENOMIC DNA]</scope>
</reference>
<sequence>MEVVIHAPMVLLSDLQYSFVFRMGLPLCFFLVLLLSVCCKTVCTVKNLTYSRGEEVPDVSPCETCLCQPPEVKCSAVKCQPNTGCRILQQPNTCCPVYKCGR</sequence>
<evidence type="ECO:0000313" key="1">
    <source>
        <dbReference type="EMBL" id="CAA9994207.1"/>
    </source>
</evidence>
<dbReference type="EMBL" id="CADCXU010001808">
    <property type="protein sequence ID" value="CAA9994207.1"/>
    <property type="molecule type" value="Genomic_DNA"/>
</dbReference>
<name>A0A6H5FWD1_9HEMI</name>
<dbReference type="EMBL" id="CADCXU010001809">
    <property type="protein sequence ID" value="CAA9994209.1"/>
    <property type="molecule type" value="Genomic_DNA"/>
</dbReference>
<proteinExistence type="predicted"/>
<dbReference type="OrthoDB" id="6132182at2759"/>